<protein>
    <submittedName>
        <fullName evidence="1">Uncharacterized protein</fullName>
    </submittedName>
</protein>
<dbReference type="RefSeq" id="WP_161138889.1">
    <property type="nucleotide sequence ID" value="NZ_SPKJ01000004.1"/>
</dbReference>
<accession>A0A964T173</accession>
<dbReference type="OrthoDB" id="7997598at2"/>
<evidence type="ECO:0000313" key="1">
    <source>
        <dbReference type="EMBL" id="MYZ46538.1"/>
    </source>
</evidence>
<keyword evidence="2" id="KW-1185">Reference proteome</keyword>
<reference evidence="1" key="1">
    <citation type="submission" date="2019-03" db="EMBL/GenBank/DDBJ databases">
        <title>Afifella sp. nov., isolated from activated sludge.</title>
        <authorList>
            <person name="Li Q."/>
            <person name="Liu Y."/>
        </authorList>
    </citation>
    <scope>NUCLEOTIDE SEQUENCE</scope>
    <source>
        <strain evidence="1">L72</strain>
    </source>
</reference>
<dbReference type="AlphaFoldDB" id="A0A964T173"/>
<name>A0A964T173_9HYPH</name>
<comment type="caution">
    <text evidence="1">The sequence shown here is derived from an EMBL/GenBank/DDBJ whole genome shotgun (WGS) entry which is preliminary data.</text>
</comment>
<gene>
    <name evidence="1" type="ORF">E4O86_02225</name>
</gene>
<organism evidence="1 2">
    <name type="scientific">Propylenella binzhouense</name>
    <dbReference type="NCBI Taxonomy" id="2555902"/>
    <lineage>
        <taxon>Bacteria</taxon>
        <taxon>Pseudomonadati</taxon>
        <taxon>Pseudomonadota</taxon>
        <taxon>Alphaproteobacteria</taxon>
        <taxon>Hyphomicrobiales</taxon>
        <taxon>Propylenellaceae</taxon>
        <taxon>Propylenella</taxon>
    </lineage>
</organism>
<evidence type="ECO:0000313" key="2">
    <source>
        <dbReference type="Proteomes" id="UP000773614"/>
    </source>
</evidence>
<sequence length="81" mass="9036">MTIELKPVKIDTGSPDEEGRLAFAGDRLVAVLVLLSDEHAEAGKWFLEAGFGKLNVRPEPVFRDLAEASRWIEAQLKRALF</sequence>
<dbReference type="EMBL" id="SPKJ01000004">
    <property type="protein sequence ID" value="MYZ46538.1"/>
    <property type="molecule type" value="Genomic_DNA"/>
</dbReference>
<dbReference type="Proteomes" id="UP000773614">
    <property type="component" value="Unassembled WGS sequence"/>
</dbReference>
<proteinExistence type="predicted"/>